<name>A0ABV5CYB9_9ACTN</name>
<keyword evidence="1" id="KW-0732">Signal</keyword>
<evidence type="ECO:0000313" key="3">
    <source>
        <dbReference type="Proteomes" id="UP001582793"/>
    </source>
</evidence>
<feature type="chain" id="PRO_5046594038" evidence="1">
    <location>
        <begin position="25"/>
        <end position="293"/>
    </location>
</feature>
<dbReference type="PROSITE" id="PS51257">
    <property type="entry name" value="PROKAR_LIPOPROTEIN"/>
    <property type="match status" value="1"/>
</dbReference>
<protein>
    <submittedName>
        <fullName evidence="2">Uncharacterized protein</fullName>
    </submittedName>
</protein>
<comment type="caution">
    <text evidence="2">The sequence shown here is derived from an EMBL/GenBank/DDBJ whole genome shotgun (WGS) entry which is preliminary data.</text>
</comment>
<proteinExistence type="predicted"/>
<feature type="signal peptide" evidence="1">
    <location>
        <begin position="1"/>
        <end position="24"/>
    </location>
</feature>
<dbReference type="RefSeq" id="WP_364217719.1">
    <property type="nucleotide sequence ID" value="NZ_JBCGDC010000116.1"/>
</dbReference>
<gene>
    <name evidence="2" type="ORF">AAFH96_28240</name>
</gene>
<evidence type="ECO:0000256" key="1">
    <source>
        <dbReference type="SAM" id="SignalP"/>
    </source>
</evidence>
<dbReference type="Proteomes" id="UP001582793">
    <property type="component" value="Unassembled WGS sequence"/>
</dbReference>
<keyword evidence="3" id="KW-1185">Reference proteome</keyword>
<reference evidence="2 3" key="1">
    <citation type="submission" date="2024-04" db="EMBL/GenBank/DDBJ databases">
        <title>Polymorphospora sp. isolated from Baiyangdian Lake in Xiong'an New Area.</title>
        <authorList>
            <person name="Zhang X."/>
            <person name="Liu J."/>
        </authorList>
    </citation>
    <scope>NUCLEOTIDE SEQUENCE [LARGE SCALE GENOMIC DNA]</scope>
    <source>
        <strain evidence="2 3">2-325</strain>
    </source>
</reference>
<evidence type="ECO:0000313" key="2">
    <source>
        <dbReference type="EMBL" id="MFB6396962.1"/>
    </source>
</evidence>
<dbReference type="EMBL" id="JBCGDC010000116">
    <property type="protein sequence ID" value="MFB6396962.1"/>
    <property type="molecule type" value="Genomic_DNA"/>
</dbReference>
<organism evidence="2 3">
    <name type="scientific">Polymorphospora lycopeni</name>
    <dbReference type="NCBI Taxonomy" id="3140240"/>
    <lineage>
        <taxon>Bacteria</taxon>
        <taxon>Bacillati</taxon>
        <taxon>Actinomycetota</taxon>
        <taxon>Actinomycetes</taxon>
        <taxon>Micromonosporales</taxon>
        <taxon>Micromonosporaceae</taxon>
        <taxon>Polymorphospora</taxon>
    </lineage>
</organism>
<accession>A0ABV5CYB9</accession>
<sequence>MTIFRRIRATATLSVLLLTAAACAQGGNDAGGPDPGPVSLESDVAAIRVDYTGGFSTPGMIAARLPLIAVYGDGRVITQGPQVMVYPGPALPNLQVQTINANDVDALIERALAAGVGQATDFGQPPVADAASTRITVTTSDGEKVLEVYALEETPEDGAGLNATQVDARAKVKEFVASLNDLSGTLGAGAVGAPQPYVPTAVAAIAEPWVAGDPALPAPPEVAWPGPALPGKPVGPGLEVGCVSADGEAATKVLSAAGTATSATPWTSEGKSFTVHLRPLLPDETDCADLLAG</sequence>